<organism evidence="1">
    <name type="scientific">Fagus sylvatica</name>
    <name type="common">Beechnut</name>
    <dbReference type="NCBI Taxonomy" id="28930"/>
    <lineage>
        <taxon>Eukaryota</taxon>
        <taxon>Viridiplantae</taxon>
        <taxon>Streptophyta</taxon>
        <taxon>Embryophyta</taxon>
        <taxon>Tracheophyta</taxon>
        <taxon>Spermatophyta</taxon>
        <taxon>Magnoliopsida</taxon>
        <taxon>eudicotyledons</taxon>
        <taxon>Gunneridae</taxon>
        <taxon>Pentapetalae</taxon>
        <taxon>rosids</taxon>
        <taxon>fabids</taxon>
        <taxon>Fagales</taxon>
        <taxon>Fagaceae</taxon>
        <taxon>Fagus</taxon>
    </lineage>
</organism>
<reference evidence="1" key="1">
    <citation type="submission" date="2018-02" db="EMBL/GenBank/DDBJ databases">
        <authorList>
            <person name="Cohen D.B."/>
            <person name="Kent A.D."/>
        </authorList>
    </citation>
    <scope>NUCLEOTIDE SEQUENCE</scope>
</reference>
<dbReference type="EMBL" id="OIVN01001891">
    <property type="protein sequence ID" value="SPC98711.1"/>
    <property type="molecule type" value="Genomic_DNA"/>
</dbReference>
<gene>
    <name evidence="1" type="ORF">FSB_LOCUS26593</name>
</gene>
<evidence type="ECO:0000313" key="1">
    <source>
        <dbReference type="EMBL" id="SPC98711.1"/>
    </source>
</evidence>
<dbReference type="AlphaFoldDB" id="A0A2N9GHC3"/>
<protein>
    <recommendedName>
        <fullName evidence="2">Pentatricopeptide repeat-containing protein</fullName>
    </recommendedName>
</protein>
<name>A0A2N9GHC3_FAGSY</name>
<sequence>MGTEEGDNRRKNTFSRGGSSLCIEKTLRESTPKSTPNHLSFEIKIKSNNKKKRHHVASVEGARLQPCSFLQARMPLGVSLLLLQQAQPHHPYHHKTHPKKDLAWGCGGAWRFGRLMPQLCGGTRRSGAAWMVFNWKALLGFHEMQECSSLVGMYGKCGVLEDSRNVLDGMLERDYYGVYDMRVDGVSEVLAMSRKGEGGAPH</sequence>
<proteinExistence type="predicted"/>
<evidence type="ECO:0008006" key="2">
    <source>
        <dbReference type="Google" id="ProtNLM"/>
    </source>
</evidence>
<accession>A0A2N9GHC3</accession>